<proteinExistence type="predicted"/>
<organism evidence="1">
    <name type="scientific">Aegilops tauschii</name>
    <name type="common">Tausch's goatgrass</name>
    <name type="synonym">Aegilops squarrosa</name>
    <dbReference type="NCBI Taxonomy" id="37682"/>
    <lineage>
        <taxon>Eukaryota</taxon>
        <taxon>Viridiplantae</taxon>
        <taxon>Streptophyta</taxon>
        <taxon>Embryophyta</taxon>
        <taxon>Tracheophyta</taxon>
        <taxon>Spermatophyta</taxon>
        <taxon>Magnoliopsida</taxon>
        <taxon>Liliopsida</taxon>
        <taxon>Poales</taxon>
        <taxon>Poaceae</taxon>
        <taxon>BOP clade</taxon>
        <taxon>Pooideae</taxon>
        <taxon>Triticodae</taxon>
        <taxon>Triticeae</taxon>
        <taxon>Triticinae</taxon>
        <taxon>Aegilops</taxon>
    </lineage>
</organism>
<name>M8CH41_AEGTA</name>
<reference evidence="1" key="1">
    <citation type="submission" date="2015-06" db="UniProtKB">
        <authorList>
            <consortium name="EnsemblPlants"/>
        </authorList>
    </citation>
    <scope>IDENTIFICATION</scope>
</reference>
<dbReference type="AlphaFoldDB" id="M8CH41"/>
<evidence type="ECO:0000313" key="1">
    <source>
        <dbReference type="EnsemblPlants" id="EMT22536"/>
    </source>
</evidence>
<dbReference type="EnsemblPlants" id="EMT22536">
    <property type="protein sequence ID" value="EMT22536"/>
    <property type="gene ID" value="F775_15012"/>
</dbReference>
<sequence>MPEFLSAIGLPATDVGLYLSRALPVALPLRAPLVPMTCINGVGMATPEKLLYWDGDLDKDPEVTATATGLSIWPAYLRSTRLSVKIRGSVDATGLSRWPIRPTPASCRMGSPLSG</sequence>
<protein>
    <submittedName>
        <fullName evidence="1">Uncharacterized protein</fullName>
    </submittedName>
</protein>
<accession>M8CH41</accession>